<proteinExistence type="predicted"/>
<gene>
    <name evidence="1" type="ORF">F383_22227</name>
</gene>
<dbReference type="EMBL" id="JRRC01215894">
    <property type="protein sequence ID" value="KHG01778.1"/>
    <property type="molecule type" value="Genomic_DNA"/>
</dbReference>
<organism evidence="1 2">
    <name type="scientific">Gossypium arboreum</name>
    <name type="common">Tree cotton</name>
    <name type="synonym">Gossypium nanking</name>
    <dbReference type="NCBI Taxonomy" id="29729"/>
    <lineage>
        <taxon>Eukaryota</taxon>
        <taxon>Viridiplantae</taxon>
        <taxon>Streptophyta</taxon>
        <taxon>Embryophyta</taxon>
        <taxon>Tracheophyta</taxon>
        <taxon>Spermatophyta</taxon>
        <taxon>Magnoliopsida</taxon>
        <taxon>eudicotyledons</taxon>
        <taxon>Gunneridae</taxon>
        <taxon>Pentapetalae</taxon>
        <taxon>rosids</taxon>
        <taxon>malvids</taxon>
        <taxon>Malvales</taxon>
        <taxon>Malvaceae</taxon>
        <taxon>Malvoideae</taxon>
        <taxon>Gossypium</taxon>
    </lineage>
</organism>
<accession>A0A0B0MI28</accession>
<evidence type="ECO:0000313" key="2">
    <source>
        <dbReference type="Proteomes" id="UP000032142"/>
    </source>
</evidence>
<keyword evidence="2" id="KW-1185">Reference proteome</keyword>
<sequence length="82" mass="8773">MGVVDSYALDFSLVQLPARVVVAPVRIVVPPEGDLVVGVGGMTHLDRIMNTEVFASPMVEVFESHKSSPTTPRAIPHATVAY</sequence>
<evidence type="ECO:0000313" key="1">
    <source>
        <dbReference type="EMBL" id="KHG01778.1"/>
    </source>
</evidence>
<name>A0A0B0MI28_GOSAR</name>
<dbReference type="Proteomes" id="UP000032142">
    <property type="component" value="Unassembled WGS sequence"/>
</dbReference>
<dbReference type="AlphaFoldDB" id="A0A0B0MI28"/>
<comment type="caution">
    <text evidence="1">The sequence shown here is derived from an EMBL/GenBank/DDBJ whole genome shotgun (WGS) entry which is preliminary data.</text>
</comment>
<reference evidence="2" key="1">
    <citation type="submission" date="2014-09" db="EMBL/GenBank/DDBJ databases">
        <authorList>
            <person name="Mudge J."/>
            <person name="Ramaraj T."/>
            <person name="Lindquist I.E."/>
            <person name="Bharti A.K."/>
            <person name="Sundararajan A."/>
            <person name="Cameron C.T."/>
            <person name="Woodward J.E."/>
            <person name="May G.D."/>
            <person name="Brubaker C."/>
            <person name="Broadhvest J."/>
            <person name="Wilkins T.A."/>
        </authorList>
    </citation>
    <scope>NUCLEOTIDE SEQUENCE</scope>
    <source>
        <strain evidence="2">cv. AKA8401</strain>
    </source>
</reference>
<protein>
    <submittedName>
        <fullName evidence="1">Proline and serine-rich 1</fullName>
    </submittedName>
</protein>